<gene>
    <name evidence="3" type="ORF">PG996_006361</name>
</gene>
<dbReference type="Gene3D" id="3.40.50.1820">
    <property type="entry name" value="alpha/beta hydrolase"/>
    <property type="match status" value="1"/>
</dbReference>
<dbReference type="PANTHER" id="PTHR12277:SF81">
    <property type="entry name" value="PROTEIN ABHD13"/>
    <property type="match status" value="1"/>
</dbReference>
<sequence length="390" mass="42833">MAPRWSVPLVAGLAAPLGLYISFILLGSIPLFQRHFLYAHKLNTLFWHDIDKPEYWGFARNQVTPFPIQTSDGETLYAWHILPLQAYLKNEDKLQAQPAGYVEDVTSTESFRILREDPDARLVVYFHGNAGHIAQAIRPDSYHTLTDTSNYHVLAIDYRGFGKSTGAPTEAGVINDGVAAVDWAMKVAKVPSSQIVVIGQSLGTAVTSGVAEHFAMQGVEFAGVILAAGFSNLPTLLSRYSAAGFIPVLSPVRAIPPLLRLFQGFVVDKWKSDERLATLVGLTRNRLRLTLIHAKNDVEIPCSESDTLFRSAAGPAIGTDLDDEDFAKWKEERTVVRDDGTFVAIVESKQPDIIIREELVPYGGHNDVMLSSPVALAVMRSFGVNSKDSL</sequence>
<name>A0ABR1VP79_9PEZI</name>
<keyword evidence="1" id="KW-0812">Transmembrane</keyword>
<dbReference type="InterPro" id="IPR000073">
    <property type="entry name" value="AB_hydrolase_1"/>
</dbReference>
<reference evidence="3 4" key="1">
    <citation type="submission" date="2023-01" db="EMBL/GenBank/DDBJ databases">
        <title>Analysis of 21 Apiospora genomes using comparative genomics revels a genus with tremendous synthesis potential of carbohydrate active enzymes and secondary metabolites.</title>
        <authorList>
            <person name="Sorensen T."/>
        </authorList>
    </citation>
    <scope>NUCLEOTIDE SEQUENCE [LARGE SCALE GENOMIC DNA]</scope>
    <source>
        <strain evidence="3 4">CBS 83171</strain>
    </source>
</reference>
<feature type="transmembrane region" description="Helical" evidence="1">
    <location>
        <begin position="6"/>
        <end position="32"/>
    </location>
</feature>
<evidence type="ECO:0000256" key="1">
    <source>
        <dbReference type="SAM" id="Phobius"/>
    </source>
</evidence>
<evidence type="ECO:0000313" key="4">
    <source>
        <dbReference type="Proteomes" id="UP001446871"/>
    </source>
</evidence>
<dbReference type="SUPFAM" id="SSF53474">
    <property type="entry name" value="alpha/beta-Hydrolases"/>
    <property type="match status" value="1"/>
</dbReference>
<dbReference type="Proteomes" id="UP001446871">
    <property type="component" value="Unassembled WGS sequence"/>
</dbReference>
<keyword evidence="1" id="KW-1133">Transmembrane helix</keyword>
<dbReference type="PANTHER" id="PTHR12277">
    <property type="entry name" value="ALPHA/BETA HYDROLASE DOMAIN-CONTAINING PROTEIN"/>
    <property type="match status" value="1"/>
</dbReference>
<dbReference type="Pfam" id="PF12697">
    <property type="entry name" value="Abhydrolase_6"/>
    <property type="match status" value="1"/>
</dbReference>
<dbReference type="InterPro" id="IPR029058">
    <property type="entry name" value="AB_hydrolase_fold"/>
</dbReference>
<evidence type="ECO:0000259" key="2">
    <source>
        <dbReference type="Pfam" id="PF12697"/>
    </source>
</evidence>
<proteinExistence type="predicted"/>
<dbReference type="EMBL" id="JAQQWM010000003">
    <property type="protein sequence ID" value="KAK8073013.1"/>
    <property type="molecule type" value="Genomic_DNA"/>
</dbReference>
<protein>
    <recommendedName>
        <fullName evidence="2">AB hydrolase-1 domain-containing protein</fullName>
    </recommendedName>
</protein>
<organism evidence="3 4">
    <name type="scientific">Apiospora saccharicola</name>
    <dbReference type="NCBI Taxonomy" id="335842"/>
    <lineage>
        <taxon>Eukaryota</taxon>
        <taxon>Fungi</taxon>
        <taxon>Dikarya</taxon>
        <taxon>Ascomycota</taxon>
        <taxon>Pezizomycotina</taxon>
        <taxon>Sordariomycetes</taxon>
        <taxon>Xylariomycetidae</taxon>
        <taxon>Amphisphaeriales</taxon>
        <taxon>Apiosporaceae</taxon>
        <taxon>Apiospora</taxon>
    </lineage>
</organism>
<feature type="domain" description="AB hydrolase-1" evidence="2">
    <location>
        <begin position="123"/>
        <end position="377"/>
    </location>
</feature>
<keyword evidence="4" id="KW-1185">Reference proteome</keyword>
<accession>A0ABR1VP79</accession>
<keyword evidence="1" id="KW-0472">Membrane</keyword>
<comment type="caution">
    <text evidence="3">The sequence shown here is derived from an EMBL/GenBank/DDBJ whole genome shotgun (WGS) entry which is preliminary data.</text>
</comment>
<evidence type="ECO:0000313" key="3">
    <source>
        <dbReference type="EMBL" id="KAK8073013.1"/>
    </source>
</evidence>